<gene>
    <name evidence="1" type="ORF">RHMOL_Rhmol03G0097000</name>
</gene>
<keyword evidence="2" id="KW-1185">Reference proteome</keyword>
<evidence type="ECO:0000313" key="2">
    <source>
        <dbReference type="Proteomes" id="UP001062846"/>
    </source>
</evidence>
<proteinExistence type="predicted"/>
<comment type="caution">
    <text evidence="1">The sequence shown here is derived from an EMBL/GenBank/DDBJ whole genome shotgun (WGS) entry which is preliminary data.</text>
</comment>
<accession>A0ACC0PDN1</accession>
<dbReference type="EMBL" id="CM046390">
    <property type="protein sequence ID" value="KAI8563239.1"/>
    <property type="molecule type" value="Genomic_DNA"/>
</dbReference>
<organism evidence="1 2">
    <name type="scientific">Rhododendron molle</name>
    <name type="common">Chinese azalea</name>
    <name type="synonym">Azalea mollis</name>
    <dbReference type="NCBI Taxonomy" id="49168"/>
    <lineage>
        <taxon>Eukaryota</taxon>
        <taxon>Viridiplantae</taxon>
        <taxon>Streptophyta</taxon>
        <taxon>Embryophyta</taxon>
        <taxon>Tracheophyta</taxon>
        <taxon>Spermatophyta</taxon>
        <taxon>Magnoliopsida</taxon>
        <taxon>eudicotyledons</taxon>
        <taxon>Gunneridae</taxon>
        <taxon>Pentapetalae</taxon>
        <taxon>asterids</taxon>
        <taxon>Ericales</taxon>
        <taxon>Ericaceae</taxon>
        <taxon>Ericoideae</taxon>
        <taxon>Rhodoreae</taxon>
        <taxon>Rhododendron</taxon>
    </lineage>
</organism>
<name>A0ACC0PDN1_RHOML</name>
<protein>
    <submittedName>
        <fullName evidence="1">Uncharacterized protein</fullName>
    </submittedName>
</protein>
<reference evidence="1" key="1">
    <citation type="submission" date="2022-02" db="EMBL/GenBank/DDBJ databases">
        <title>Plant Genome Project.</title>
        <authorList>
            <person name="Zhang R.-G."/>
        </authorList>
    </citation>
    <scope>NUCLEOTIDE SEQUENCE</scope>
    <source>
        <strain evidence="1">AT1</strain>
    </source>
</reference>
<dbReference type="Proteomes" id="UP001062846">
    <property type="component" value="Chromosome 3"/>
</dbReference>
<evidence type="ECO:0000313" key="1">
    <source>
        <dbReference type="EMBL" id="KAI8563239.1"/>
    </source>
</evidence>
<sequence>MVASPSTFPLASDRYTDAEPPQAAETTTTEGVKRVDKRTQTTSLGRLETRTNCKAFLYISFDRASLKWTVKRFDETHNHLLHIPETVHMMRNQRGLTESQGITVEIAKATGLPLKLSHDLISAQSGGKENVGFMREDIKSYLRVKRGRDLQYGEAGALLRYFQKQTIDNPYFFYGMQLDVDEMITNIFWADHEMIRDYALFGDTLSFDTTFRTNKEFRPMAIFTGFNHFRMTVIFGVALMYDETIPSFVWLFKKILEAMSGKKPFTFFTDQDQAMANVISQVMPNVKHGLCTFHINQNAMKHLGYLYGEGSTFGSDFNACMFLYEDEKELEEAWEFLLESYNLKDNEWMNKIWELRRKWAHVYMKLSYNAGMKSTQLSESLNAKMKKHLKSNLHLDQFLTQLDKVIFDKRYNEKEAAHDSREKMVRLKYPSCPTLLHVAKLYTPPLFDLFHKELDISLGCKVIQSKVLGNEIRCVIQKHGQEREYVVLASVELDALGAKTFGGVHCSCRKFESFGILCGHAIKVLSLLNVMEIPEKYILPRWRLDAKNCSSKGKVMVEETDRKFVISARYRHLCPKMVTLAARSSEDDEAYRLVEDTITSLGVQVENIFLSKHGHDASSSGADIDMGIDSIDPILKNAKGLKKKFTDRAMKGGRRLKPWYEKLKKRAKGIEQFGSKDDGTPYYPQTAHLLTQASSSQISEEMEFDRAGHITFDGSIQTAMETESFFHEGFIDFIINPQPPSHY</sequence>